<dbReference type="AlphaFoldDB" id="A0AAD7Q430"/>
<sequence>MSSCHVLYRHHCSHIILSFALFNHPYSHKVITNLKPPSLLPLPSSATSQPQHTLKMELINENIYSWTCVANLMKKQLKRQLL</sequence>
<dbReference type="EMBL" id="JARAOO010000003">
    <property type="protein sequence ID" value="KAJ7974505.1"/>
    <property type="molecule type" value="Genomic_DNA"/>
</dbReference>
<evidence type="ECO:0000313" key="2">
    <source>
        <dbReference type="Proteomes" id="UP001163823"/>
    </source>
</evidence>
<reference evidence="1" key="1">
    <citation type="journal article" date="2023" name="Science">
        <title>Elucidation of the pathway for biosynthesis of saponin adjuvants from the soapbark tree.</title>
        <authorList>
            <person name="Reed J."/>
            <person name="Orme A."/>
            <person name="El-Demerdash A."/>
            <person name="Owen C."/>
            <person name="Martin L.B.B."/>
            <person name="Misra R.C."/>
            <person name="Kikuchi S."/>
            <person name="Rejzek M."/>
            <person name="Martin A.C."/>
            <person name="Harkess A."/>
            <person name="Leebens-Mack J."/>
            <person name="Louveau T."/>
            <person name="Stephenson M.J."/>
            <person name="Osbourn A."/>
        </authorList>
    </citation>
    <scope>NUCLEOTIDE SEQUENCE</scope>
    <source>
        <strain evidence="1">S10</strain>
    </source>
</reference>
<accession>A0AAD7Q430</accession>
<protein>
    <submittedName>
        <fullName evidence="1">Uncharacterized protein</fullName>
    </submittedName>
</protein>
<organism evidence="1 2">
    <name type="scientific">Quillaja saponaria</name>
    <name type="common">Soap bark tree</name>
    <dbReference type="NCBI Taxonomy" id="32244"/>
    <lineage>
        <taxon>Eukaryota</taxon>
        <taxon>Viridiplantae</taxon>
        <taxon>Streptophyta</taxon>
        <taxon>Embryophyta</taxon>
        <taxon>Tracheophyta</taxon>
        <taxon>Spermatophyta</taxon>
        <taxon>Magnoliopsida</taxon>
        <taxon>eudicotyledons</taxon>
        <taxon>Gunneridae</taxon>
        <taxon>Pentapetalae</taxon>
        <taxon>rosids</taxon>
        <taxon>fabids</taxon>
        <taxon>Fabales</taxon>
        <taxon>Quillajaceae</taxon>
        <taxon>Quillaja</taxon>
    </lineage>
</organism>
<gene>
    <name evidence="1" type="ORF">O6P43_004565</name>
</gene>
<comment type="caution">
    <text evidence="1">The sequence shown here is derived from an EMBL/GenBank/DDBJ whole genome shotgun (WGS) entry which is preliminary data.</text>
</comment>
<dbReference type="Proteomes" id="UP001163823">
    <property type="component" value="Chromosome 3"/>
</dbReference>
<evidence type="ECO:0000313" key="1">
    <source>
        <dbReference type="EMBL" id="KAJ7974505.1"/>
    </source>
</evidence>
<keyword evidence="2" id="KW-1185">Reference proteome</keyword>
<name>A0AAD7Q430_QUISA</name>
<dbReference type="KEGG" id="qsa:O6P43_004565"/>
<proteinExistence type="predicted"/>